<accession>T1JKY4</accession>
<evidence type="ECO:0000313" key="9">
    <source>
        <dbReference type="Proteomes" id="UP000014500"/>
    </source>
</evidence>
<evidence type="ECO:0008006" key="10">
    <source>
        <dbReference type="Google" id="ProtNLM"/>
    </source>
</evidence>
<sequence length="462" mass="53308">MYFLAFRMNVPITVSTKWKAEIDPELKQKLISNEVKFRKHPGIRDVKCVAMPVRLQNAFANMWKKYSPKDVLNKSKELIQHLGSRKMPVEQAEIDVKANEFNSYLNDERGDINSLAPAEREIEAKKRKDLVADMLRHNIYNWNHIEYDAYKSMLYLLGRLAVNYAVLYRVFSEITKEVPDYKVKTLLDFGSGLGTTMWAVNELWEKSLGECYNVDISNEMNELAQLLLQGGNEGKKMMLKKVYFRQYLPATNVVKFNLVVSAFSLLELPSIQTRLKTIHSLWLKTEDFLVLVEDGNMAGYEAIMEARDFILHLQEKSTDPEDIGHVFAPCQHDLSCPRLSDGTSTPCNFEVNYNPVRLRNTITMANHRFSYVIFRKGQRGTTDKKWPRIVRPVVLRGKHVICRTCTHDGRLTEITSTKTKHGTEVYRCARASKWGDLLPFDKLELKSQEEIALEQNAENEAS</sequence>
<keyword evidence="3" id="KW-0809">Transit peptide</keyword>
<keyword evidence="5" id="KW-0411">Iron-sulfur</keyword>
<dbReference type="Proteomes" id="UP000014500">
    <property type="component" value="Unassembled WGS sequence"/>
</dbReference>
<dbReference type="AlphaFoldDB" id="T1JKY4"/>
<dbReference type="GO" id="GO:0051536">
    <property type="term" value="F:iron-sulfur cluster binding"/>
    <property type="evidence" value="ECO:0007669"/>
    <property type="project" value="UniProtKB-KW"/>
</dbReference>
<dbReference type="PhylomeDB" id="T1JKY4"/>
<dbReference type="SUPFAM" id="SSF53335">
    <property type="entry name" value="S-adenosyl-L-methionine-dependent methyltransferases"/>
    <property type="match status" value="1"/>
</dbReference>
<dbReference type="Gene3D" id="3.40.50.150">
    <property type="entry name" value="Vaccinia Virus protein VP39"/>
    <property type="match status" value="1"/>
</dbReference>
<keyword evidence="2" id="KW-0479">Metal-binding</keyword>
<evidence type="ECO:0000256" key="2">
    <source>
        <dbReference type="ARBA" id="ARBA00022723"/>
    </source>
</evidence>
<proteinExistence type="predicted"/>
<evidence type="ECO:0000256" key="3">
    <source>
        <dbReference type="ARBA" id="ARBA00022946"/>
    </source>
</evidence>
<evidence type="ECO:0000256" key="6">
    <source>
        <dbReference type="ARBA" id="ARBA00023128"/>
    </source>
</evidence>
<keyword evidence="4" id="KW-0408">Iron</keyword>
<dbReference type="InterPro" id="IPR015324">
    <property type="entry name" value="Ribosomal_Rsm22-like"/>
</dbReference>
<organism evidence="8 9">
    <name type="scientific">Strigamia maritima</name>
    <name type="common">European centipede</name>
    <name type="synonym">Geophilus maritimus</name>
    <dbReference type="NCBI Taxonomy" id="126957"/>
    <lineage>
        <taxon>Eukaryota</taxon>
        <taxon>Metazoa</taxon>
        <taxon>Ecdysozoa</taxon>
        <taxon>Arthropoda</taxon>
        <taxon>Myriapoda</taxon>
        <taxon>Chilopoda</taxon>
        <taxon>Pleurostigmophora</taxon>
        <taxon>Geophilomorpha</taxon>
        <taxon>Linotaeniidae</taxon>
        <taxon>Strigamia</taxon>
    </lineage>
</organism>
<dbReference type="STRING" id="126957.T1JKY4"/>
<evidence type="ECO:0000256" key="5">
    <source>
        <dbReference type="ARBA" id="ARBA00023014"/>
    </source>
</evidence>
<dbReference type="GO" id="GO:0008168">
    <property type="term" value="F:methyltransferase activity"/>
    <property type="evidence" value="ECO:0007669"/>
    <property type="project" value="InterPro"/>
</dbReference>
<keyword evidence="6" id="KW-0496">Mitochondrion</keyword>
<comment type="function">
    <text evidence="7">Mitochondrial ribosome (mitoribosome) assembly factor. Binds at the interface of the head and body domains of the mitochondrial small ribosomal subunit (mt-SSU), occluding the mRNA channel and preventing compaction of the head domain towards the body. Probable inactive methyltransferase: retains the characteristic folding and ability to bind S-adenosyl-L-methionine, but it probably lost its methyltransferase activity.</text>
</comment>
<dbReference type="HOGENOM" id="CLU_033285_2_0_1"/>
<dbReference type="PANTHER" id="PTHR13184">
    <property type="entry name" value="37S RIBOSOMAL PROTEIN S22"/>
    <property type="match status" value="1"/>
</dbReference>
<evidence type="ECO:0000256" key="1">
    <source>
        <dbReference type="ARBA" id="ARBA00004173"/>
    </source>
</evidence>
<dbReference type="EMBL" id="JH431850">
    <property type="status" value="NOT_ANNOTATED_CDS"/>
    <property type="molecule type" value="Genomic_DNA"/>
</dbReference>
<name>T1JKY4_STRMM</name>
<keyword evidence="9" id="KW-1185">Reference proteome</keyword>
<evidence type="ECO:0000256" key="4">
    <source>
        <dbReference type="ARBA" id="ARBA00023004"/>
    </source>
</evidence>
<reference evidence="9" key="1">
    <citation type="submission" date="2011-05" db="EMBL/GenBank/DDBJ databases">
        <authorList>
            <person name="Richards S.R."/>
            <person name="Qu J."/>
            <person name="Jiang H."/>
            <person name="Jhangiani S.N."/>
            <person name="Agravi P."/>
            <person name="Goodspeed R."/>
            <person name="Gross S."/>
            <person name="Mandapat C."/>
            <person name="Jackson L."/>
            <person name="Mathew T."/>
            <person name="Pu L."/>
            <person name="Thornton R."/>
            <person name="Saada N."/>
            <person name="Wilczek-Boney K.B."/>
            <person name="Lee S."/>
            <person name="Kovar C."/>
            <person name="Wu Y."/>
            <person name="Scherer S.E."/>
            <person name="Worley K.C."/>
            <person name="Muzny D.M."/>
            <person name="Gibbs R."/>
        </authorList>
    </citation>
    <scope>NUCLEOTIDE SEQUENCE</scope>
    <source>
        <strain evidence="9">Brora</strain>
    </source>
</reference>
<dbReference type="EnsemblMetazoa" id="SMAR014514-RA">
    <property type="protein sequence ID" value="SMAR014514-PA"/>
    <property type="gene ID" value="SMAR014514"/>
</dbReference>
<dbReference type="eggNOG" id="KOG2539">
    <property type="taxonomic scope" value="Eukaryota"/>
</dbReference>
<evidence type="ECO:0000313" key="8">
    <source>
        <dbReference type="EnsemblMetazoa" id="SMAR014514-PA"/>
    </source>
</evidence>
<evidence type="ECO:0000256" key="7">
    <source>
        <dbReference type="ARBA" id="ARBA00045681"/>
    </source>
</evidence>
<dbReference type="OMA" id="PRKHPGI"/>
<dbReference type="GO" id="GO:0046872">
    <property type="term" value="F:metal ion binding"/>
    <property type="evidence" value="ECO:0007669"/>
    <property type="project" value="UniProtKB-KW"/>
</dbReference>
<dbReference type="GO" id="GO:0005763">
    <property type="term" value="C:mitochondrial small ribosomal subunit"/>
    <property type="evidence" value="ECO:0007669"/>
    <property type="project" value="TreeGrafter"/>
</dbReference>
<dbReference type="Pfam" id="PF09243">
    <property type="entry name" value="Rsm22"/>
    <property type="match status" value="1"/>
</dbReference>
<dbReference type="GO" id="GO:0006412">
    <property type="term" value="P:translation"/>
    <property type="evidence" value="ECO:0007669"/>
    <property type="project" value="InterPro"/>
</dbReference>
<dbReference type="PANTHER" id="PTHR13184:SF5">
    <property type="entry name" value="METHYLTRANSFERASE-LIKE PROTEIN 17, MITOCHONDRIAL"/>
    <property type="match status" value="1"/>
</dbReference>
<dbReference type="InterPro" id="IPR052571">
    <property type="entry name" value="Mt_RNA_Methyltransferase"/>
</dbReference>
<reference evidence="8" key="2">
    <citation type="submission" date="2015-02" db="UniProtKB">
        <authorList>
            <consortium name="EnsemblMetazoa"/>
        </authorList>
    </citation>
    <scope>IDENTIFICATION</scope>
</reference>
<protein>
    <recommendedName>
        <fullName evidence="10">Methyltransferase-like protein 17, mitochondrial</fullName>
    </recommendedName>
</protein>
<dbReference type="InterPro" id="IPR029063">
    <property type="entry name" value="SAM-dependent_MTases_sf"/>
</dbReference>
<dbReference type="GO" id="GO:0003735">
    <property type="term" value="F:structural constituent of ribosome"/>
    <property type="evidence" value="ECO:0007669"/>
    <property type="project" value="TreeGrafter"/>
</dbReference>
<comment type="subcellular location">
    <subcellularLocation>
        <location evidence="1">Mitochondrion</location>
    </subcellularLocation>
</comment>